<dbReference type="PANTHER" id="PTHR38480:SF1">
    <property type="entry name" value="SLR0254 PROTEIN"/>
    <property type="match status" value="1"/>
</dbReference>
<protein>
    <submittedName>
        <fullName evidence="7">RDD family protein</fullName>
    </submittedName>
</protein>
<feature type="transmembrane region" description="Helical" evidence="5">
    <location>
        <begin position="7"/>
        <end position="24"/>
    </location>
</feature>
<evidence type="ECO:0000256" key="3">
    <source>
        <dbReference type="ARBA" id="ARBA00022989"/>
    </source>
</evidence>
<keyword evidence="4 5" id="KW-0472">Membrane</keyword>
<dbReference type="Pfam" id="PF06271">
    <property type="entry name" value="RDD"/>
    <property type="match status" value="1"/>
</dbReference>
<evidence type="ECO:0000313" key="7">
    <source>
        <dbReference type="EMBL" id="MBA5764916.1"/>
    </source>
</evidence>
<dbReference type="AlphaFoldDB" id="A0A7W2IVR8"/>
<evidence type="ECO:0000256" key="4">
    <source>
        <dbReference type="ARBA" id="ARBA00023136"/>
    </source>
</evidence>
<evidence type="ECO:0000256" key="5">
    <source>
        <dbReference type="SAM" id="Phobius"/>
    </source>
</evidence>
<sequence>LDMLIIVAYAIIMMWILNAIGLVANMESWFIYTIMGLPIFFYSLFFEVLMNGQTPGKFVNNIRVVKIDGSKPTFGSYL</sequence>
<dbReference type="GO" id="GO:0016020">
    <property type="term" value="C:membrane"/>
    <property type="evidence" value="ECO:0007669"/>
    <property type="project" value="UniProtKB-SubCell"/>
</dbReference>
<evidence type="ECO:0000313" key="8">
    <source>
        <dbReference type="Proteomes" id="UP000571701"/>
    </source>
</evidence>
<comment type="caution">
    <text evidence="7">The sequence shown here is derived from an EMBL/GenBank/DDBJ whole genome shotgun (WGS) entry which is preliminary data.</text>
</comment>
<reference evidence="7 8" key="1">
    <citation type="submission" date="2020-07" db="EMBL/GenBank/DDBJ databases">
        <title>Vibrio marinisediminis sp. nov., isolated from marine sediment.</title>
        <authorList>
            <person name="Ji X."/>
        </authorList>
    </citation>
    <scope>NUCLEOTIDE SEQUENCE [LARGE SCALE GENOMIC DNA]</scope>
    <source>
        <strain evidence="7 8">404</strain>
    </source>
</reference>
<feature type="domain" description="RDD" evidence="6">
    <location>
        <begin position="2"/>
        <end position="77"/>
    </location>
</feature>
<dbReference type="InterPro" id="IPR010432">
    <property type="entry name" value="RDD"/>
</dbReference>
<evidence type="ECO:0000256" key="1">
    <source>
        <dbReference type="ARBA" id="ARBA00004141"/>
    </source>
</evidence>
<gene>
    <name evidence="7" type="ORF">H2O73_21445</name>
</gene>
<dbReference type="Proteomes" id="UP000571701">
    <property type="component" value="Unassembled WGS sequence"/>
</dbReference>
<evidence type="ECO:0000256" key="2">
    <source>
        <dbReference type="ARBA" id="ARBA00022692"/>
    </source>
</evidence>
<dbReference type="PANTHER" id="PTHR38480">
    <property type="entry name" value="SLR0254 PROTEIN"/>
    <property type="match status" value="1"/>
</dbReference>
<comment type="subcellular location">
    <subcellularLocation>
        <location evidence="1">Membrane</location>
        <topology evidence="1">Multi-pass membrane protein</topology>
    </subcellularLocation>
</comment>
<proteinExistence type="predicted"/>
<evidence type="ECO:0000259" key="6">
    <source>
        <dbReference type="Pfam" id="PF06271"/>
    </source>
</evidence>
<organism evidence="7 8">
    <name type="scientific">Vibrio marinisediminis</name>
    <dbReference type="NCBI Taxonomy" id="2758441"/>
    <lineage>
        <taxon>Bacteria</taxon>
        <taxon>Pseudomonadati</taxon>
        <taxon>Pseudomonadota</taxon>
        <taxon>Gammaproteobacteria</taxon>
        <taxon>Vibrionales</taxon>
        <taxon>Vibrionaceae</taxon>
        <taxon>Vibrio</taxon>
    </lineage>
</organism>
<dbReference type="EMBL" id="JACFYF010000348">
    <property type="protein sequence ID" value="MBA5764916.1"/>
    <property type="molecule type" value="Genomic_DNA"/>
</dbReference>
<feature type="transmembrane region" description="Helical" evidence="5">
    <location>
        <begin position="30"/>
        <end position="50"/>
    </location>
</feature>
<feature type="non-terminal residue" evidence="7">
    <location>
        <position position="78"/>
    </location>
</feature>
<feature type="non-terminal residue" evidence="7">
    <location>
        <position position="1"/>
    </location>
</feature>
<name>A0A7W2IVR8_9VIBR</name>
<accession>A0A7W2IVR8</accession>
<keyword evidence="3 5" id="KW-1133">Transmembrane helix</keyword>
<keyword evidence="2 5" id="KW-0812">Transmembrane</keyword>
<keyword evidence="8" id="KW-1185">Reference proteome</keyword>